<keyword evidence="2" id="KW-1185">Reference proteome</keyword>
<comment type="caution">
    <text evidence="1">The sequence shown here is derived from an EMBL/GenBank/DDBJ whole genome shotgun (WGS) entry which is preliminary data.</text>
</comment>
<dbReference type="EMBL" id="QNSF01000029">
    <property type="protein sequence ID" value="RBP86241.1"/>
    <property type="molecule type" value="Genomic_DNA"/>
</dbReference>
<gene>
    <name evidence="1" type="ORF">DFO70_12920</name>
</gene>
<reference evidence="1 2" key="1">
    <citation type="submission" date="2018-06" db="EMBL/GenBank/DDBJ databases">
        <title>Freshwater and sediment microbial communities from various areas in North America, analyzing microbe dynamics in response to fracking.</title>
        <authorList>
            <person name="Lamendella R."/>
        </authorList>
    </citation>
    <scope>NUCLEOTIDE SEQUENCE [LARGE SCALE GENOMIC DNA]</scope>
    <source>
        <strain evidence="1 2">14_TX</strain>
    </source>
</reference>
<dbReference type="Proteomes" id="UP000252731">
    <property type="component" value="Unassembled WGS sequence"/>
</dbReference>
<proteinExistence type="predicted"/>
<evidence type="ECO:0000313" key="2">
    <source>
        <dbReference type="Proteomes" id="UP000252731"/>
    </source>
</evidence>
<name>A0A366JIV3_CYTFI</name>
<sequence length="40" mass="4837">MYPTMSNYQVLKTRFYTGYQELKKFINLLAEGLGWKRSLF</sequence>
<dbReference type="AlphaFoldDB" id="A0A366JIV3"/>
<organism evidence="1 2">
    <name type="scientific">Cytobacillus firmus</name>
    <name type="common">Bacillus firmus</name>
    <dbReference type="NCBI Taxonomy" id="1399"/>
    <lineage>
        <taxon>Bacteria</taxon>
        <taxon>Bacillati</taxon>
        <taxon>Bacillota</taxon>
        <taxon>Bacilli</taxon>
        <taxon>Bacillales</taxon>
        <taxon>Bacillaceae</taxon>
        <taxon>Cytobacillus</taxon>
    </lineage>
</organism>
<accession>A0A366JIV3</accession>
<evidence type="ECO:0000313" key="1">
    <source>
        <dbReference type="EMBL" id="RBP86241.1"/>
    </source>
</evidence>
<protein>
    <submittedName>
        <fullName evidence="1">Uncharacterized protein</fullName>
    </submittedName>
</protein>